<dbReference type="VEuPathDB" id="FungiDB:ASPZODRAFT_142276"/>
<evidence type="ECO:0000313" key="1">
    <source>
        <dbReference type="EMBL" id="OJJ46462.1"/>
    </source>
</evidence>
<dbReference type="OrthoDB" id="3354680at2759"/>
<protein>
    <submittedName>
        <fullName evidence="1">Uncharacterized protein</fullName>
    </submittedName>
</protein>
<gene>
    <name evidence="1" type="ORF">ASPZODRAFT_142276</name>
</gene>
<organism evidence="1 2">
    <name type="scientific">Penicilliopsis zonata CBS 506.65</name>
    <dbReference type="NCBI Taxonomy" id="1073090"/>
    <lineage>
        <taxon>Eukaryota</taxon>
        <taxon>Fungi</taxon>
        <taxon>Dikarya</taxon>
        <taxon>Ascomycota</taxon>
        <taxon>Pezizomycotina</taxon>
        <taxon>Eurotiomycetes</taxon>
        <taxon>Eurotiomycetidae</taxon>
        <taxon>Eurotiales</taxon>
        <taxon>Aspergillaceae</taxon>
        <taxon>Penicilliopsis</taxon>
    </lineage>
</organism>
<name>A0A1L9SGZ5_9EURO</name>
<dbReference type="Proteomes" id="UP000184188">
    <property type="component" value="Unassembled WGS sequence"/>
</dbReference>
<sequence length="199" mass="22070">MLSSLRQSTLTYSVSSSFLHSASFRLINPRHHQIGTDCVSQTLPASKVAGLDDEQLLARFTAGFFCGAVFSFERWLLWSGNGKILPVGYTGKQTSYCLFSTAVLMKGFNKPQTAIWKASEIPNTHLLPIGTRLFGSFLLVDKHISEDADQPSYVDYGFGSDTSGFSGCHRMQVSRIQGTDSSEEALLEIDWFTMGNDYR</sequence>
<accession>A0A1L9SGZ5</accession>
<proteinExistence type="predicted"/>
<reference evidence="2" key="1">
    <citation type="journal article" date="2017" name="Genome Biol.">
        <title>Comparative genomics reveals high biological diversity and specific adaptations in the industrially and medically important fungal genus Aspergillus.</title>
        <authorList>
            <person name="de Vries R.P."/>
            <person name="Riley R."/>
            <person name="Wiebenga A."/>
            <person name="Aguilar-Osorio G."/>
            <person name="Amillis S."/>
            <person name="Uchima C.A."/>
            <person name="Anderluh G."/>
            <person name="Asadollahi M."/>
            <person name="Askin M."/>
            <person name="Barry K."/>
            <person name="Battaglia E."/>
            <person name="Bayram O."/>
            <person name="Benocci T."/>
            <person name="Braus-Stromeyer S.A."/>
            <person name="Caldana C."/>
            <person name="Canovas D."/>
            <person name="Cerqueira G.C."/>
            <person name="Chen F."/>
            <person name="Chen W."/>
            <person name="Choi C."/>
            <person name="Clum A."/>
            <person name="Dos Santos R.A."/>
            <person name="Damasio A.R."/>
            <person name="Diallinas G."/>
            <person name="Emri T."/>
            <person name="Fekete E."/>
            <person name="Flipphi M."/>
            <person name="Freyberg S."/>
            <person name="Gallo A."/>
            <person name="Gournas C."/>
            <person name="Habgood R."/>
            <person name="Hainaut M."/>
            <person name="Harispe M.L."/>
            <person name="Henrissat B."/>
            <person name="Hilden K.S."/>
            <person name="Hope R."/>
            <person name="Hossain A."/>
            <person name="Karabika E."/>
            <person name="Karaffa L."/>
            <person name="Karanyi Z."/>
            <person name="Krasevec N."/>
            <person name="Kuo A."/>
            <person name="Kusch H."/>
            <person name="LaButti K."/>
            <person name="Lagendijk E.L."/>
            <person name="Lapidus A."/>
            <person name="Levasseur A."/>
            <person name="Lindquist E."/>
            <person name="Lipzen A."/>
            <person name="Logrieco A.F."/>
            <person name="MacCabe A."/>
            <person name="Maekelae M.R."/>
            <person name="Malavazi I."/>
            <person name="Melin P."/>
            <person name="Meyer V."/>
            <person name="Mielnichuk N."/>
            <person name="Miskei M."/>
            <person name="Molnar A.P."/>
            <person name="Mule G."/>
            <person name="Ngan C.Y."/>
            <person name="Orejas M."/>
            <person name="Orosz E."/>
            <person name="Ouedraogo J.P."/>
            <person name="Overkamp K.M."/>
            <person name="Park H.-S."/>
            <person name="Perrone G."/>
            <person name="Piumi F."/>
            <person name="Punt P.J."/>
            <person name="Ram A.F."/>
            <person name="Ramon A."/>
            <person name="Rauscher S."/>
            <person name="Record E."/>
            <person name="Riano-Pachon D.M."/>
            <person name="Robert V."/>
            <person name="Roehrig J."/>
            <person name="Ruller R."/>
            <person name="Salamov A."/>
            <person name="Salih N.S."/>
            <person name="Samson R.A."/>
            <person name="Sandor E."/>
            <person name="Sanguinetti M."/>
            <person name="Schuetze T."/>
            <person name="Sepcic K."/>
            <person name="Shelest E."/>
            <person name="Sherlock G."/>
            <person name="Sophianopoulou V."/>
            <person name="Squina F.M."/>
            <person name="Sun H."/>
            <person name="Susca A."/>
            <person name="Todd R.B."/>
            <person name="Tsang A."/>
            <person name="Unkles S.E."/>
            <person name="van de Wiele N."/>
            <person name="van Rossen-Uffink D."/>
            <person name="Oliveira J.V."/>
            <person name="Vesth T.C."/>
            <person name="Visser J."/>
            <person name="Yu J.-H."/>
            <person name="Zhou M."/>
            <person name="Andersen M.R."/>
            <person name="Archer D.B."/>
            <person name="Baker S.E."/>
            <person name="Benoit I."/>
            <person name="Brakhage A.A."/>
            <person name="Braus G.H."/>
            <person name="Fischer R."/>
            <person name="Frisvad J.C."/>
            <person name="Goldman G.H."/>
            <person name="Houbraken J."/>
            <person name="Oakley B."/>
            <person name="Pocsi I."/>
            <person name="Scazzocchio C."/>
            <person name="Seiboth B."/>
            <person name="vanKuyk P.A."/>
            <person name="Wortman J."/>
            <person name="Dyer P.S."/>
            <person name="Grigoriev I.V."/>
        </authorList>
    </citation>
    <scope>NUCLEOTIDE SEQUENCE [LARGE SCALE GENOMIC DNA]</scope>
    <source>
        <strain evidence="2">CBS 506.65</strain>
    </source>
</reference>
<dbReference type="RefSeq" id="XP_022580972.1">
    <property type="nucleotide sequence ID" value="XM_022724836.1"/>
</dbReference>
<evidence type="ECO:0000313" key="2">
    <source>
        <dbReference type="Proteomes" id="UP000184188"/>
    </source>
</evidence>
<dbReference type="GeneID" id="34611301"/>
<dbReference type="AlphaFoldDB" id="A0A1L9SGZ5"/>
<keyword evidence="2" id="KW-1185">Reference proteome</keyword>
<dbReference type="EMBL" id="KV878342">
    <property type="protein sequence ID" value="OJJ46462.1"/>
    <property type="molecule type" value="Genomic_DNA"/>
</dbReference>